<dbReference type="PATRIC" id="fig|322095.3.peg.1434"/>
<dbReference type="AlphaFoldDB" id="A0A134B5N7"/>
<name>A0A134B5N7_9PORP</name>
<comment type="caution">
    <text evidence="1">The sequence shown here is derived from an EMBL/GenBank/DDBJ whole genome shotgun (WGS) entry which is preliminary data.</text>
</comment>
<keyword evidence="2" id="KW-1185">Reference proteome</keyword>
<reference evidence="2" key="1">
    <citation type="submission" date="2016-01" db="EMBL/GenBank/DDBJ databases">
        <authorList>
            <person name="Mitreva M."/>
            <person name="Pepin K.H."/>
            <person name="Mihindukulasuriya K.A."/>
            <person name="Fulton R."/>
            <person name="Fronick C."/>
            <person name="O'Laughlin M."/>
            <person name="Miner T."/>
            <person name="Herter B."/>
            <person name="Rosa B.A."/>
            <person name="Cordes M."/>
            <person name="Tomlinson C."/>
            <person name="Wollam A."/>
            <person name="Palsikar V.B."/>
            <person name="Mardis E.R."/>
            <person name="Wilson R.K."/>
        </authorList>
    </citation>
    <scope>NUCLEOTIDE SEQUENCE [LARGE SCALE GENOMIC DNA]</scope>
    <source>
        <strain evidence="2">KA00683</strain>
    </source>
</reference>
<dbReference type="STRING" id="322095.HMPREF3185_01454"/>
<proteinExistence type="predicted"/>
<sequence length="47" mass="5033">MLFTPSLGLASLCLAGGDFSPRFGSFARPTSFATRSTRIIFHVAVMP</sequence>
<dbReference type="Proteomes" id="UP000070224">
    <property type="component" value="Unassembled WGS sequence"/>
</dbReference>
<evidence type="ECO:0000313" key="1">
    <source>
        <dbReference type="EMBL" id="KXB75257.1"/>
    </source>
</evidence>
<dbReference type="EMBL" id="LSDK01000095">
    <property type="protein sequence ID" value="KXB75257.1"/>
    <property type="molecule type" value="Genomic_DNA"/>
</dbReference>
<gene>
    <name evidence="1" type="ORF">HMPREF3185_01454</name>
</gene>
<evidence type="ECO:0000313" key="2">
    <source>
        <dbReference type="Proteomes" id="UP000070224"/>
    </source>
</evidence>
<protein>
    <submittedName>
        <fullName evidence="1">Uncharacterized protein</fullName>
    </submittedName>
</protein>
<organism evidence="1 2">
    <name type="scientific">Porphyromonas somerae</name>
    <dbReference type="NCBI Taxonomy" id="322095"/>
    <lineage>
        <taxon>Bacteria</taxon>
        <taxon>Pseudomonadati</taxon>
        <taxon>Bacteroidota</taxon>
        <taxon>Bacteroidia</taxon>
        <taxon>Bacteroidales</taxon>
        <taxon>Porphyromonadaceae</taxon>
        <taxon>Porphyromonas</taxon>
    </lineage>
</organism>
<accession>A0A134B5N7</accession>